<comment type="caution">
    <text evidence="1">The sequence shown here is derived from an EMBL/GenBank/DDBJ whole genome shotgun (WGS) entry which is preliminary data.</text>
</comment>
<evidence type="ECO:0000313" key="1">
    <source>
        <dbReference type="EMBL" id="KAG9225450.1"/>
    </source>
</evidence>
<proteinExistence type="predicted"/>
<keyword evidence="2" id="KW-1185">Reference proteome</keyword>
<protein>
    <submittedName>
        <fullName evidence="1">Uncharacterized protein</fullName>
    </submittedName>
</protein>
<sequence length="802" mass="86875">MAASNPKLLIINPNSSDVITQALVSNLTPLCPPGIELEFKTGPPDAPPSINDPPTSILSAAATFKDMEPIDQQPYAGFLVCCFSDHPLVHCLRHAAPDKPCIGIFDASIVHALLSGSKFGILTTGTAMVPAIDAGVATFLGGISGRYVGCVASGLGVVELQTSSDRGAVEGRIKSTAAKSAHSMASGYAPYDSPPRHRHSLSDATDTTLHQYPPPAFDTLSSAAASTVTITPKDGGRDLNRTPSPTPSEARELKTGAIDWKSLTKWRFWIRREWAWYYVAIIIIVVITALVSIYHKEIVHALRPAADWLHKVPCGWLVPIGILFIISFPPLFGHEIVAILCGLVWGLWIGFGIVAAGTFIGEVGNFYAFKYCCRSRGEKLERTQISYACLAKVVRDGGFKIALVARLSAIPGHFTTAVFSTCGMGIFTFSLAAILSLPKQFVTVYLGVILEQSESGESTSTSKLISNIVLAITILITIAAMWYILRQMNKVKPEIIYARRKARQAKLARAHLSDTASEATLSGSDSELPLNSKPTLFAPQPQRMSPYTSQFDARPLDEESGEHYPRSQAHWNRREGGRDVLSIVREDSGEEAGWDMGVNNAHAPVYAKLPPGVPDEPESLSNNPYLARSPPTDPHQTHQRHESGMSHVITFDPDAVTVSSAPHTPDITLPTPPYSQQTFTPLAYPTDAHNDRISPFRDPIPPPPKSPHSNVLTSRSTPNLITMPDTHQESMFPQSQSTGNTPELAYHVPSAATHGGNPYSRSAQEQPPRYDLQSSGHNLESTDATFHTAWGSSHSRDGSGLL</sequence>
<evidence type="ECO:0000313" key="2">
    <source>
        <dbReference type="Proteomes" id="UP000824881"/>
    </source>
</evidence>
<dbReference type="Proteomes" id="UP000824881">
    <property type="component" value="Unassembled WGS sequence"/>
</dbReference>
<gene>
    <name evidence="1" type="ORF">CCMSSC00406_0002953</name>
</gene>
<organism evidence="1 2">
    <name type="scientific">Pleurotus cornucopiae</name>
    <name type="common">Cornucopia mushroom</name>
    <dbReference type="NCBI Taxonomy" id="5321"/>
    <lineage>
        <taxon>Eukaryota</taxon>
        <taxon>Fungi</taxon>
        <taxon>Dikarya</taxon>
        <taxon>Basidiomycota</taxon>
        <taxon>Agaricomycotina</taxon>
        <taxon>Agaricomycetes</taxon>
        <taxon>Agaricomycetidae</taxon>
        <taxon>Agaricales</taxon>
        <taxon>Pleurotineae</taxon>
        <taxon>Pleurotaceae</taxon>
        <taxon>Pleurotus</taxon>
    </lineage>
</organism>
<accession>A0ACB7J629</accession>
<reference evidence="1 2" key="1">
    <citation type="journal article" date="2021" name="Appl. Environ. Microbiol.">
        <title>Genetic linkage and physical mapping for an oyster mushroom Pleurotus cornucopiae and QTL analysis for the trait cap color.</title>
        <authorList>
            <person name="Zhang Y."/>
            <person name="Gao W."/>
            <person name="Sonnenberg A."/>
            <person name="Chen Q."/>
            <person name="Zhang J."/>
            <person name="Huang C."/>
        </authorList>
    </citation>
    <scope>NUCLEOTIDE SEQUENCE [LARGE SCALE GENOMIC DNA]</scope>
    <source>
        <strain evidence="1">CCMSSC00406</strain>
    </source>
</reference>
<name>A0ACB7J629_PLECO</name>
<dbReference type="EMBL" id="WQMT02000002">
    <property type="protein sequence ID" value="KAG9225450.1"/>
    <property type="molecule type" value="Genomic_DNA"/>
</dbReference>